<dbReference type="RefSeq" id="WP_273381023.1">
    <property type="nucleotide sequence ID" value="NZ_PIUK01000227.1"/>
</dbReference>
<evidence type="ECO:0000313" key="7">
    <source>
        <dbReference type="EMBL" id="MBY6277706.1"/>
    </source>
</evidence>
<evidence type="ECO:0000256" key="3">
    <source>
        <dbReference type="ARBA" id="ARBA00038412"/>
    </source>
</evidence>
<feature type="domain" description="HNH nuclease" evidence="6">
    <location>
        <begin position="61"/>
        <end position="117"/>
    </location>
</feature>
<dbReference type="GO" id="GO:0005829">
    <property type="term" value="C:cytosol"/>
    <property type="evidence" value="ECO:0007669"/>
    <property type="project" value="TreeGrafter"/>
</dbReference>
<dbReference type="GO" id="GO:0003676">
    <property type="term" value="F:nucleic acid binding"/>
    <property type="evidence" value="ECO:0007669"/>
    <property type="project" value="InterPro"/>
</dbReference>
<organism evidence="7 8">
    <name type="scientific">Symbiobacterium thermophilum</name>
    <dbReference type="NCBI Taxonomy" id="2734"/>
    <lineage>
        <taxon>Bacteria</taxon>
        <taxon>Bacillati</taxon>
        <taxon>Bacillota</taxon>
        <taxon>Clostridia</taxon>
        <taxon>Eubacteriales</taxon>
        <taxon>Symbiobacteriaceae</taxon>
        <taxon>Symbiobacterium</taxon>
    </lineage>
</organism>
<dbReference type="PANTHER" id="PTHR41286:SF1">
    <property type="entry name" value="HNH NUCLEASE YAJD-RELATED"/>
    <property type="match status" value="1"/>
</dbReference>
<dbReference type="InterPro" id="IPR003615">
    <property type="entry name" value="HNH_nuc"/>
</dbReference>
<dbReference type="PANTHER" id="PTHR41286">
    <property type="entry name" value="HNH NUCLEASE YAJD-RELATED"/>
    <property type="match status" value="1"/>
</dbReference>
<dbReference type="EMBL" id="PIUK01000227">
    <property type="protein sequence ID" value="MBY6277706.1"/>
    <property type="molecule type" value="Genomic_DNA"/>
</dbReference>
<dbReference type="SMART" id="SM00507">
    <property type="entry name" value="HNHc"/>
    <property type="match status" value="1"/>
</dbReference>
<keyword evidence="1" id="KW-0540">Nuclease</keyword>
<comment type="similarity">
    <text evidence="3">Belongs to the HNH nuclease family.</text>
</comment>
<evidence type="ECO:0000313" key="8">
    <source>
        <dbReference type="Proteomes" id="UP000732377"/>
    </source>
</evidence>
<gene>
    <name evidence="7" type="ORF">CWE10_16175</name>
</gene>
<name>A0A953ICH6_SYMTR</name>
<evidence type="ECO:0000256" key="2">
    <source>
        <dbReference type="ARBA" id="ARBA00022801"/>
    </source>
</evidence>
<sequence>MPSRPKKPCSVPGCPNLTQGRYCEQHQYKEQQSKAERHRYYDEHIRDQKAREFYHSKEWQRVRQAALMRDNYLCQDCLEEKRITPADVVDHIKPVRWFWHLRLELSNTRSLCHAHHNKKTAEDKKKYGEGRVKNFL</sequence>
<proteinExistence type="inferred from homology"/>
<dbReference type="CDD" id="cd00085">
    <property type="entry name" value="HNHc"/>
    <property type="match status" value="1"/>
</dbReference>
<dbReference type="GO" id="GO:0004519">
    <property type="term" value="F:endonuclease activity"/>
    <property type="evidence" value="ECO:0007669"/>
    <property type="project" value="UniProtKB-KW"/>
</dbReference>
<dbReference type="GO" id="GO:0016787">
    <property type="term" value="F:hydrolase activity"/>
    <property type="evidence" value="ECO:0007669"/>
    <property type="project" value="UniProtKB-KW"/>
</dbReference>
<evidence type="ECO:0000256" key="4">
    <source>
        <dbReference type="ARBA" id="ARBA00040194"/>
    </source>
</evidence>
<accession>A0A953ICH6</accession>
<evidence type="ECO:0000256" key="1">
    <source>
        <dbReference type="ARBA" id="ARBA00022722"/>
    </source>
</evidence>
<dbReference type="InterPro" id="IPR002711">
    <property type="entry name" value="HNH"/>
</dbReference>
<comment type="caution">
    <text evidence="7">The sequence shown here is derived from an EMBL/GenBank/DDBJ whole genome shotgun (WGS) entry which is preliminary data.</text>
</comment>
<evidence type="ECO:0000259" key="6">
    <source>
        <dbReference type="SMART" id="SM00507"/>
    </source>
</evidence>
<keyword evidence="7" id="KW-0255">Endonuclease</keyword>
<protein>
    <recommendedName>
        <fullName evidence="4">Putative HNH nuclease YajD</fullName>
    </recommendedName>
</protein>
<dbReference type="GO" id="GO:0008270">
    <property type="term" value="F:zinc ion binding"/>
    <property type="evidence" value="ECO:0007669"/>
    <property type="project" value="InterPro"/>
</dbReference>
<feature type="region of interest" description="Disordered" evidence="5">
    <location>
        <begin position="116"/>
        <end position="136"/>
    </location>
</feature>
<dbReference type="Proteomes" id="UP000732377">
    <property type="component" value="Unassembled WGS sequence"/>
</dbReference>
<reference evidence="7" key="1">
    <citation type="submission" date="2017-11" db="EMBL/GenBank/DDBJ databases">
        <title>Three new genomes from thermophilic consortium.</title>
        <authorList>
            <person name="Quaggio R."/>
            <person name="Amgarten D."/>
            <person name="Setubal J.C."/>
        </authorList>
    </citation>
    <scope>NUCLEOTIDE SEQUENCE</scope>
    <source>
        <strain evidence="7">ZCTH01-B2</strain>
    </source>
</reference>
<dbReference type="AlphaFoldDB" id="A0A953ICH6"/>
<dbReference type="Pfam" id="PF01844">
    <property type="entry name" value="HNH"/>
    <property type="match status" value="1"/>
</dbReference>
<feature type="compositionally biased region" description="Basic and acidic residues" evidence="5">
    <location>
        <begin position="119"/>
        <end position="136"/>
    </location>
</feature>
<evidence type="ECO:0000256" key="5">
    <source>
        <dbReference type="SAM" id="MobiDB-lite"/>
    </source>
</evidence>
<keyword evidence="2" id="KW-0378">Hydrolase</keyword>
<dbReference type="Gene3D" id="1.10.30.50">
    <property type="match status" value="1"/>
</dbReference>